<evidence type="ECO:0000313" key="1">
    <source>
        <dbReference type="EMBL" id="CAI2189832.1"/>
    </source>
</evidence>
<gene>
    <name evidence="1" type="ORF">FWILDA_LOCUS14276</name>
</gene>
<reference evidence="1" key="1">
    <citation type="submission" date="2022-08" db="EMBL/GenBank/DDBJ databases">
        <authorList>
            <person name="Kallberg Y."/>
            <person name="Tangrot J."/>
            <person name="Rosling A."/>
        </authorList>
    </citation>
    <scope>NUCLEOTIDE SEQUENCE</scope>
    <source>
        <strain evidence="1">Wild A</strain>
    </source>
</reference>
<protein>
    <submittedName>
        <fullName evidence="1">2012_t:CDS:1</fullName>
    </submittedName>
</protein>
<proteinExistence type="predicted"/>
<feature type="non-terminal residue" evidence="1">
    <location>
        <position position="1"/>
    </location>
</feature>
<organism evidence="1 2">
    <name type="scientific">Funneliformis geosporum</name>
    <dbReference type="NCBI Taxonomy" id="1117311"/>
    <lineage>
        <taxon>Eukaryota</taxon>
        <taxon>Fungi</taxon>
        <taxon>Fungi incertae sedis</taxon>
        <taxon>Mucoromycota</taxon>
        <taxon>Glomeromycotina</taxon>
        <taxon>Glomeromycetes</taxon>
        <taxon>Glomerales</taxon>
        <taxon>Glomeraceae</taxon>
        <taxon>Funneliformis</taxon>
    </lineage>
</organism>
<dbReference type="Proteomes" id="UP001153678">
    <property type="component" value="Unassembled WGS sequence"/>
</dbReference>
<sequence>VGTEIKKEERLGVIISTDGLNNKHGKALIDQVKTVDKKRLIKKLGQSIEKLTTKEEIVKFMKEAKEEFDTKITWLHFDLEMFLFGEKAESNKEYNLISRKIKILDNLKENEPAKFKELRKIFNFLEENCSLSLKKY</sequence>
<name>A0A9W4T2C3_9GLOM</name>
<dbReference type="AlphaFoldDB" id="A0A9W4T2C3"/>
<keyword evidence="2" id="KW-1185">Reference proteome</keyword>
<evidence type="ECO:0000313" key="2">
    <source>
        <dbReference type="Proteomes" id="UP001153678"/>
    </source>
</evidence>
<comment type="caution">
    <text evidence="1">The sequence shown here is derived from an EMBL/GenBank/DDBJ whole genome shotgun (WGS) entry which is preliminary data.</text>
</comment>
<accession>A0A9W4T2C3</accession>
<dbReference type="EMBL" id="CAMKVN010006076">
    <property type="protein sequence ID" value="CAI2189832.1"/>
    <property type="molecule type" value="Genomic_DNA"/>
</dbReference>